<evidence type="ECO:0000313" key="2">
    <source>
        <dbReference type="Proteomes" id="UP001605036"/>
    </source>
</evidence>
<evidence type="ECO:0000313" key="1">
    <source>
        <dbReference type="EMBL" id="KAL2635013.1"/>
    </source>
</evidence>
<accession>A0ABD1YW55</accession>
<dbReference type="Proteomes" id="UP001605036">
    <property type="component" value="Unassembled WGS sequence"/>
</dbReference>
<reference evidence="1 2" key="1">
    <citation type="submission" date="2024-09" db="EMBL/GenBank/DDBJ databases">
        <title>Chromosome-scale assembly of Riccia fluitans.</title>
        <authorList>
            <person name="Paukszto L."/>
            <person name="Sawicki J."/>
            <person name="Karawczyk K."/>
            <person name="Piernik-Szablinska J."/>
            <person name="Szczecinska M."/>
            <person name="Mazdziarz M."/>
        </authorList>
    </citation>
    <scope>NUCLEOTIDE SEQUENCE [LARGE SCALE GENOMIC DNA]</scope>
    <source>
        <strain evidence="1">Rf_01</strain>
        <tissue evidence="1">Aerial parts of the thallus</tissue>
    </source>
</reference>
<dbReference type="EMBL" id="JBHFFA010000003">
    <property type="protein sequence ID" value="KAL2635013.1"/>
    <property type="molecule type" value="Genomic_DNA"/>
</dbReference>
<sequence length="96" mass="11323">MTDVMRKMPYYICRPGCARLPDDDEAEVTGVGYKKQVLWRLVPDVRNLVVRLRWQCRNLQRSTGHGADTWNRDFDFEAVFCLRNKSDSEITGRREN</sequence>
<keyword evidence="2" id="KW-1185">Reference proteome</keyword>
<proteinExistence type="predicted"/>
<name>A0ABD1YW55_9MARC</name>
<protein>
    <submittedName>
        <fullName evidence="1">Uncharacterized protein</fullName>
    </submittedName>
</protein>
<organism evidence="1 2">
    <name type="scientific">Riccia fluitans</name>
    <dbReference type="NCBI Taxonomy" id="41844"/>
    <lineage>
        <taxon>Eukaryota</taxon>
        <taxon>Viridiplantae</taxon>
        <taxon>Streptophyta</taxon>
        <taxon>Embryophyta</taxon>
        <taxon>Marchantiophyta</taxon>
        <taxon>Marchantiopsida</taxon>
        <taxon>Marchantiidae</taxon>
        <taxon>Marchantiales</taxon>
        <taxon>Ricciaceae</taxon>
        <taxon>Riccia</taxon>
    </lineage>
</organism>
<comment type="caution">
    <text evidence="1">The sequence shown here is derived from an EMBL/GenBank/DDBJ whole genome shotgun (WGS) entry which is preliminary data.</text>
</comment>
<dbReference type="AlphaFoldDB" id="A0ABD1YW55"/>
<gene>
    <name evidence="1" type="ORF">R1flu_006492</name>
</gene>